<evidence type="ECO:0000313" key="10">
    <source>
        <dbReference type="EMBL" id="ORX70702.1"/>
    </source>
</evidence>
<dbReference type="PROSITE" id="PS51910">
    <property type="entry name" value="GH18_2"/>
    <property type="match status" value="1"/>
</dbReference>
<dbReference type="PROSITE" id="PS01095">
    <property type="entry name" value="GH18_1"/>
    <property type="match status" value="1"/>
</dbReference>
<dbReference type="SUPFAM" id="SSF54556">
    <property type="entry name" value="Chitinase insertion domain"/>
    <property type="match status" value="1"/>
</dbReference>
<dbReference type="SUPFAM" id="SSF51445">
    <property type="entry name" value="(Trans)glycosidases"/>
    <property type="match status" value="1"/>
</dbReference>
<keyword evidence="3" id="KW-0146">Chitin degradation</keyword>
<dbReference type="OrthoDB" id="76388at2759"/>
<dbReference type="AlphaFoldDB" id="A0A1Y1WB85"/>
<dbReference type="InterPro" id="IPR001223">
    <property type="entry name" value="Glyco_hydro18_cat"/>
</dbReference>
<reference evidence="10 11" key="1">
    <citation type="submission" date="2016-07" db="EMBL/GenBank/DDBJ databases">
        <title>Pervasive Adenine N6-methylation of Active Genes in Fungi.</title>
        <authorList>
            <consortium name="DOE Joint Genome Institute"/>
            <person name="Mondo S.J."/>
            <person name="Dannebaum R.O."/>
            <person name="Kuo R.C."/>
            <person name="Labutti K."/>
            <person name="Haridas S."/>
            <person name="Kuo A."/>
            <person name="Salamov A."/>
            <person name="Ahrendt S.R."/>
            <person name="Lipzen A."/>
            <person name="Sullivan W."/>
            <person name="Andreopoulos W.B."/>
            <person name="Clum A."/>
            <person name="Lindquist E."/>
            <person name="Daum C."/>
            <person name="Ramamoorthy G.K."/>
            <person name="Gryganskyi A."/>
            <person name="Culley D."/>
            <person name="Magnuson J.K."/>
            <person name="James T.Y."/>
            <person name="O'Malley M.A."/>
            <person name="Stajich J.E."/>
            <person name="Spatafora J.W."/>
            <person name="Visel A."/>
            <person name="Grigoriev I.V."/>
        </authorList>
    </citation>
    <scope>NUCLEOTIDE SEQUENCE [LARGE SCALE GENOMIC DNA]</scope>
    <source>
        <strain evidence="10 11">ATCC 12442</strain>
    </source>
</reference>
<gene>
    <name evidence="10" type="ORF">DL89DRAFT_283261</name>
</gene>
<dbReference type="EMBL" id="MCFD01000005">
    <property type="protein sequence ID" value="ORX70702.1"/>
    <property type="molecule type" value="Genomic_DNA"/>
</dbReference>
<dbReference type="GO" id="GO:0008843">
    <property type="term" value="F:endochitinase activity"/>
    <property type="evidence" value="ECO:0007669"/>
    <property type="project" value="UniProtKB-EC"/>
</dbReference>
<keyword evidence="2 7" id="KW-0378">Hydrolase</keyword>
<dbReference type="GO" id="GO:0005576">
    <property type="term" value="C:extracellular region"/>
    <property type="evidence" value="ECO:0007669"/>
    <property type="project" value="TreeGrafter"/>
</dbReference>
<name>A0A1Y1WB85_9FUNG</name>
<organism evidence="10 11">
    <name type="scientific">Linderina pennispora</name>
    <dbReference type="NCBI Taxonomy" id="61395"/>
    <lineage>
        <taxon>Eukaryota</taxon>
        <taxon>Fungi</taxon>
        <taxon>Fungi incertae sedis</taxon>
        <taxon>Zoopagomycota</taxon>
        <taxon>Kickxellomycotina</taxon>
        <taxon>Kickxellomycetes</taxon>
        <taxon>Kickxellales</taxon>
        <taxon>Kickxellaceae</taxon>
        <taxon>Linderina</taxon>
    </lineage>
</organism>
<dbReference type="Proteomes" id="UP000193922">
    <property type="component" value="Unassembled WGS sequence"/>
</dbReference>
<evidence type="ECO:0000256" key="3">
    <source>
        <dbReference type="ARBA" id="ARBA00023024"/>
    </source>
</evidence>
<dbReference type="InterPro" id="IPR029070">
    <property type="entry name" value="Chitinase_insertion_sf"/>
</dbReference>
<accession>A0A1Y1WB85</accession>
<protein>
    <submittedName>
        <fullName evidence="10">Chitinase</fullName>
    </submittedName>
</protein>
<comment type="catalytic activity">
    <reaction evidence="1">
        <text>Random endo-hydrolysis of N-acetyl-beta-D-glucosaminide (1-&gt;4)-beta-linkages in chitin and chitodextrins.</text>
        <dbReference type="EC" id="3.2.1.14"/>
    </reaction>
</comment>
<dbReference type="PANTHER" id="PTHR11177:SF392">
    <property type="entry name" value="HAP41P"/>
    <property type="match status" value="1"/>
</dbReference>
<dbReference type="GeneID" id="63806374"/>
<dbReference type="SMART" id="SM00636">
    <property type="entry name" value="Glyco_18"/>
    <property type="match status" value="1"/>
</dbReference>
<evidence type="ECO:0000256" key="6">
    <source>
        <dbReference type="ARBA" id="ARBA00023326"/>
    </source>
</evidence>
<feature type="domain" description="GH18" evidence="9">
    <location>
        <begin position="26"/>
        <end position="416"/>
    </location>
</feature>
<evidence type="ECO:0000256" key="1">
    <source>
        <dbReference type="ARBA" id="ARBA00000822"/>
    </source>
</evidence>
<dbReference type="GO" id="GO:0008061">
    <property type="term" value="F:chitin binding"/>
    <property type="evidence" value="ECO:0007669"/>
    <property type="project" value="InterPro"/>
</dbReference>
<dbReference type="PANTHER" id="PTHR11177">
    <property type="entry name" value="CHITINASE"/>
    <property type="match status" value="1"/>
</dbReference>
<dbReference type="InterPro" id="IPR050314">
    <property type="entry name" value="Glycosyl_Hydrlase_18"/>
</dbReference>
<dbReference type="InterPro" id="IPR001579">
    <property type="entry name" value="Glyco_hydro_18_chit_AS"/>
</dbReference>
<comment type="similarity">
    <text evidence="8">Belongs to the glycosyl hydrolase 18 family.</text>
</comment>
<dbReference type="InterPro" id="IPR011583">
    <property type="entry name" value="Chitinase_II/V-like_cat"/>
</dbReference>
<dbReference type="Gene3D" id="3.10.50.10">
    <property type="match status" value="1"/>
</dbReference>
<dbReference type="Gene3D" id="3.20.20.80">
    <property type="entry name" value="Glycosidases"/>
    <property type="match status" value="1"/>
</dbReference>
<evidence type="ECO:0000259" key="9">
    <source>
        <dbReference type="PROSITE" id="PS51910"/>
    </source>
</evidence>
<dbReference type="GO" id="GO:0006032">
    <property type="term" value="P:chitin catabolic process"/>
    <property type="evidence" value="ECO:0007669"/>
    <property type="project" value="UniProtKB-KW"/>
</dbReference>
<keyword evidence="11" id="KW-1185">Reference proteome</keyword>
<dbReference type="RefSeq" id="XP_040744281.1">
    <property type="nucleotide sequence ID" value="XM_040889726.1"/>
</dbReference>
<keyword evidence="4" id="KW-0119">Carbohydrate metabolism</keyword>
<evidence type="ECO:0000256" key="7">
    <source>
        <dbReference type="RuleBase" id="RU000489"/>
    </source>
</evidence>
<dbReference type="InterPro" id="IPR017853">
    <property type="entry name" value="GH"/>
</dbReference>
<evidence type="ECO:0000256" key="2">
    <source>
        <dbReference type="ARBA" id="ARBA00022801"/>
    </source>
</evidence>
<comment type="caution">
    <text evidence="10">The sequence shown here is derived from an EMBL/GenBank/DDBJ whole genome shotgun (WGS) entry which is preliminary data.</text>
</comment>
<evidence type="ECO:0000256" key="8">
    <source>
        <dbReference type="RuleBase" id="RU004453"/>
    </source>
</evidence>
<dbReference type="Pfam" id="PF00704">
    <property type="entry name" value="Glyco_hydro_18"/>
    <property type="match status" value="1"/>
</dbReference>
<dbReference type="STRING" id="61395.A0A1Y1WB85"/>
<keyword evidence="5 7" id="KW-0326">Glycosidase</keyword>
<dbReference type="GO" id="GO:0000272">
    <property type="term" value="P:polysaccharide catabolic process"/>
    <property type="evidence" value="ECO:0007669"/>
    <property type="project" value="UniProtKB-KW"/>
</dbReference>
<sequence length="416" mass="45218">MGLLRSVVLITTLFLGLFVQIVSSSAIVVGYYPSWKRQHMSSVDFSKYTHMNMAFAIPASDGSFSFEGDWFLPQVVSDLHNKGVKVLISLGGWTGSNLLSGIMKSDSTRKSLITSIISYLDTYSLDGIDLDWEYPGRLGNTCNVYDVDNDYRSYLTFLQDLRSQLDKKFSSNKKLITMAVRVEPFDGPDGPISDLSEYAKVVDFANIMQYDINGGWNKVTGPNAPLNAEPGKGAQLSFASAIEAWTGAGWPANQLTAGLAFYGRATTASEDMTKDPGNMYQQQSTTVPLGDSEDASWYDSCAGAAANSGTWQWKNMRGTVLSDATTPISPWVRTWDNATSTPWLFNPSTKMFISYDDTKSIKMKVDYAGSKGLAGVMVWSSNMDYNNELLDIAVGFSSSGGGSGSDSGATSSAPYT</sequence>
<evidence type="ECO:0000256" key="5">
    <source>
        <dbReference type="ARBA" id="ARBA00023295"/>
    </source>
</evidence>
<evidence type="ECO:0000313" key="11">
    <source>
        <dbReference type="Proteomes" id="UP000193922"/>
    </source>
</evidence>
<keyword evidence="6" id="KW-0624">Polysaccharide degradation</keyword>
<evidence type="ECO:0000256" key="4">
    <source>
        <dbReference type="ARBA" id="ARBA00023277"/>
    </source>
</evidence>
<proteinExistence type="inferred from homology"/>